<gene>
    <name evidence="9" type="primary">fd59A</name>
    <name evidence="9" type="ORF">Tcan_17922</name>
</gene>
<dbReference type="Pfam" id="PF00250">
    <property type="entry name" value="Forkhead"/>
    <property type="match status" value="1"/>
</dbReference>
<feature type="region of interest" description="Disordered" evidence="7">
    <location>
        <begin position="54"/>
        <end position="209"/>
    </location>
</feature>
<evidence type="ECO:0000256" key="4">
    <source>
        <dbReference type="ARBA" id="ARBA00023163"/>
    </source>
</evidence>
<evidence type="ECO:0000256" key="5">
    <source>
        <dbReference type="ARBA" id="ARBA00023242"/>
    </source>
</evidence>
<evidence type="ECO:0000259" key="8">
    <source>
        <dbReference type="PROSITE" id="PS50039"/>
    </source>
</evidence>
<dbReference type="Proteomes" id="UP000031036">
    <property type="component" value="Unassembled WGS sequence"/>
</dbReference>
<reference evidence="9 10" key="1">
    <citation type="submission" date="2014-11" db="EMBL/GenBank/DDBJ databases">
        <title>Genetic blueprint of the zoonotic pathogen Toxocara canis.</title>
        <authorList>
            <person name="Zhu X.-Q."/>
            <person name="Korhonen P.K."/>
            <person name="Cai H."/>
            <person name="Young N.D."/>
            <person name="Nejsum P."/>
            <person name="von Samson-Himmelstjerna G."/>
            <person name="Boag P.R."/>
            <person name="Tan P."/>
            <person name="Li Q."/>
            <person name="Min J."/>
            <person name="Yang Y."/>
            <person name="Wang X."/>
            <person name="Fang X."/>
            <person name="Hall R.S."/>
            <person name="Hofmann A."/>
            <person name="Sternberg P.W."/>
            <person name="Jex A.R."/>
            <person name="Gasser R.B."/>
        </authorList>
    </citation>
    <scope>NUCLEOTIDE SEQUENCE [LARGE SCALE GENOMIC DNA]</scope>
    <source>
        <strain evidence="9">PN_DK_2014</strain>
    </source>
</reference>
<dbReference type="PANTHER" id="PTHR11829">
    <property type="entry name" value="FORKHEAD BOX PROTEIN"/>
    <property type="match status" value="1"/>
</dbReference>
<feature type="compositionally biased region" description="Polar residues" evidence="7">
    <location>
        <begin position="169"/>
        <end position="184"/>
    </location>
</feature>
<dbReference type="PANTHER" id="PTHR11829:SF402">
    <property type="entry name" value="FORK HEAD DOMAIN-CONTAINING PROTEIN FD3-RELATED"/>
    <property type="match status" value="1"/>
</dbReference>
<feature type="DNA-binding region" description="Fork-head" evidence="6">
    <location>
        <begin position="212"/>
        <end position="306"/>
    </location>
</feature>
<dbReference type="PRINTS" id="PR00053">
    <property type="entry name" value="FORKHEAD"/>
</dbReference>
<evidence type="ECO:0000313" key="10">
    <source>
        <dbReference type="Proteomes" id="UP000031036"/>
    </source>
</evidence>
<sequence>MSGTMRFSMDAILCDDERCSKASTVLTTSRKRAHDIDDLRNGTPRKSRAVECCWPNRKESKAPTMPPRAAPSALKTSRSPPSYAENENDDDTAKSPEEARVTVIESQVSGIDVVGSPEQPCCSINDASEQRSRRNTPSERSSSSPRYHSSHNNSQENIVSPGQFKEGSPRSSSNLESCSEQQEFSSDEEGPSGDSSRVCSERNNRSKSGATKPAYSYIALIAMAILNSPEKKLTLSQICDFIINRFQYYRDKFPAWQNSIRHNLSLNDCFVKIPREPGNPGKGNYWALDPKAEDMFDNGSFLRRRKRFKRYPNTSDFQSLPFTGTPFVPAPPFMPFMAPSVAAMPRIAALRPTPLPYVPPVGAGRSPEGFPPRIAADPRAIIACHPPPFAFVPTGMPPNVDHQKLLAAMAARVTSIDESNAHVNK</sequence>
<dbReference type="PROSITE" id="PS50039">
    <property type="entry name" value="FORK_HEAD_3"/>
    <property type="match status" value="1"/>
</dbReference>
<dbReference type="GO" id="GO:0000981">
    <property type="term" value="F:DNA-binding transcription factor activity, RNA polymerase II-specific"/>
    <property type="evidence" value="ECO:0007669"/>
    <property type="project" value="TreeGrafter"/>
</dbReference>
<dbReference type="InterPro" id="IPR036388">
    <property type="entry name" value="WH-like_DNA-bd_sf"/>
</dbReference>
<evidence type="ECO:0000256" key="2">
    <source>
        <dbReference type="ARBA" id="ARBA00023015"/>
    </source>
</evidence>
<evidence type="ECO:0000256" key="7">
    <source>
        <dbReference type="SAM" id="MobiDB-lite"/>
    </source>
</evidence>
<dbReference type="SUPFAM" id="SSF46785">
    <property type="entry name" value="Winged helix' DNA-binding domain"/>
    <property type="match status" value="1"/>
</dbReference>
<comment type="subcellular location">
    <subcellularLocation>
        <location evidence="1 6">Nucleus</location>
    </subcellularLocation>
</comment>
<organism evidence="9 10">
    <name type="scientific">Toxocara canis</name>
    <name type="common">Canine roundworm</name>
    <dbReference type="NCBI Taxonomy" id="6265"/>
    <lineage>
        <taxon>Eukaryota</taxon>
        <taxon>Metazoa</taxon>
        <taxon>Ecdysozoa</taxon>
        <taxon>Nematoda</taxon>
        <taxon>Chromadorea</taxon>
        <taxon>Rhabditida</taxon>
        <taxon>Spirurina</taxon>
        <taxon>Ascaridomorpha</taxon>
        <taxon>Ascaridoidea</taxon>
        <taxon>Toxocaridae</taxon>
        <taxon>Toxocara</taxon>
    </lineage>
</organism>
<dbReference type="OrthoDB" id="5402974at2759"/>
<keyword evidence="5 6" id="KW-0539">Nucleus</keyword>
<feature type="domain" description="Fork-head" evidence="8">
    <location>
        <begin position="212"/>
        <end position="306"/>
    </location>
</feature>
<keyword evidence="2" id="KW-0805">Transcription regulation</keyword>
<evidence type="ECO:0000313" key="9">
    <source>
        <dbReference type="EMBL" id="KHN87295.1"/>
    </source>
</evidence>
<dbReference type="InterPro" id="IPR030456">
    <property type="entry name" value="TF_fork_head_CS_2"/>
</dbReference>
<dbReference type="PROSITE" id="PS00658">
    <property type="entry name" value="FORK_HEAD_2"/>
    <property type="match status" value="1"/>
</dbReference>
<dbReference type="STRING" id="6265.A0A0B2W2A5"/>
<name>A0A0B2W2A5_TOXCA</name>
<evidence type="ECO:0000256" key="3">
    <source>
        <dbReference type="ARBA" id="ARBA00023125"/>
    </source>
</evidence>
<dbReference type="InterPro" id="IPR036390">
    <property type="entry name" value="WH_DNA-bd_sf"/>
</dbReference>
<proteinExistence type="predicted"/>
<dbReference type="Gene3D" id="1.10.10.10">
    <property type="entry name" value="Winged helix-like DNA-binding domain superfamily/Winged helix DNA-binding domain"/>
    <property type="match status" value="1"/>
</dbReference>
<feature type="compositionally biased region" description="Low complexity" evidence="7">
    <location>
        <begin position="138"/>
        <end position="154"/>
    </location>
</feature>
<keyword evidence="4" id="KW-0804">Transcription</keyword>
<accession>A0A0B2W2A5</accession>
<dbReference type="GO" id="GO:0030154">
    <property type="term" value="P:cell differentiation"/>
    <property type="evidence" value="ECO:0007669"/>
    <property type="project" value="TreeGrafter"/>
</dbReference>
<dbReference type="InterPro" id="IPR050211">
    <property type="entry name" value="FOX_domain-containing"/>
</dbReference>
<dbReference type="AlphaFoldDB" id="A0A0B2W2A5"/>
<keyword evidence="10" id="KW-1185">Reference proteome</keyword>
<evidence type="ECO:0000256" key="1">
    <source>
        <dbReference type="ARBA" id="ARBA00004123"/>
    </source>
</evidence>
<dbReference type="GO" id="GO:0005634">
    <property type="term" value="C:nucleus"/>
    <property type="evidence" value="ECO:0007669"/>
    <property type="project" value="UniProtKB-SubCell"/>
</dbReference>
<dbReference type="GO" id="GO:0000978">
    <property type="term" value="F:RNA polymerase II cis-regulatory region sequence-specific DNA binding"/>
    <property type="evidence" value="ECO:0007669"/>
    <property type="project" value="TreeGrafter"/>
</dbReference>
<dbReference type="EMBL" id="JPKZ01000441">
    <property type="protein sequence ID" value="KHN87295.1"/>
    <property type="molecule type" value="Genomic_DNA"/>
</dbReference>
<dbReference type="SMART" id="SM00339">
    <property type="entry name" value="FH"/>
    <property type="match status" value="1"/>
</dbReference>
<protein>
    <submittedName>
        <fullName evidence="9">Fork head domain-containing protein FD3</fullName>
    </submittedName>
</protein>
<dbReference type="InterPro" id="IPR001766">
    <property type="entry name" value="Fork_head_dom"/>
</dbReference>
<feature type="compositionally biased region" description="Basic and acidic residues" evidence="7">
    <location>
        <begin position="91"/>
        <end position="100"/>
    </location>
</feature>
<evidence type="ECO:0000256" key="6">
    <source>
        <dbReference type="PROSITE-ProRule" id="PRU00089"/>
    </source>
</evidence>
<keyword evidence="3 6" id="KW-0238">DNA-binding</keyword>
<comment type="caution">
    <text evidence="9">The sequence shown here is derived from an EMBL/GenBank/DDBJ whole genome shotgun (WGS) entry which is preliminary data.</text>
</comment>
<dbReference type="GO" id="GO:0009653">
    <property type="term" value="P:anatomical structure morphogenesis"/>
    <property type="evidence" value="ECO:0007669"/>
    <property type="project" value="TreeGrafter"/>
</dbReference>
<dbReference type="FunFam" id="1.10.10.10:FF:000016">
    <property type="entry name" value="Forkhead box protein I1"/>
    <property type="match status" value="1"/>
</dbReference>